<dbReference type="Gene3D" id="3.40.1110.10">
    <property type="entry name" value="Calcium-transporting ATPase, cytoplasmic domain N"/>
    <property type="match status" value="1"/>
</dbReference>
<feature type="transmembrane region" description="Helical" evidence="15">
    <location>
        <begin position="206"/>
        <end position="224"/>
    </location>
</feature>
<feature type="transmembrane region" description="Helical" evidence="15">
    <location>
        <begin position="683"/>
        <end position="700"/>
    </location>
</feature>
<keyword evidence="10" id="KW-0460">Magnesium</keyword>
<evidence type="ECO:0000256" key="9">
    <source>
        <dbReference type="ARBA" id="ARBA00022840"/>
    </source>
</evidence>
<feature type="transmembrane region" description="Helical" evidence="15">
    <location>
        <begin position="113"/>
        <end position="134"/>
    </location>
</feature>
<dbReference type="GO" id="GO:0005886">
    <property type="term" value="C:plasma membrane"/>
    <property type="evidence" value="ECO:0007669"/>
    <property type="project" value="UniProtKB-SubCell"/>
</dbReference>
<sequence>MNSYEAWAHPRLAAQVLRPRRDGHSEVALRVESLQGAQKVLRLEQAIHALPGVSGVSVDAPARRVRVVWDTRRTTLPSLLQAFASMRCAAQPLRSDSIDDTRTREAHDMLKRMLVAGMFAMQVMTYAFVIYIGVVDFVDFTTRGLFRWLSLISTLPVVFYSTHPFTAGALRELREHRLGINLPVALAVWLVFLASTYSTVHGTGEIYFDSVTMFVFLLLAGRYVELRARHRSGALGDAVIDSTPLLAERRKPDGTLETVPAIELLPGDCVHLSEGSTVPADGVLESTRVQVDEALLTGESTPVTRQRGEHLAAGSVLLTGPAQLRVEHGGEATAVARIGALGARARLAREAALPRGDAELRRFVARVLALTVVTALGWLLVDPSRAFASAVAVLVIACPCAFALTAPAALTRALGVLAQRGVLVADSAALAALGRADLAMLDKTGTLTVPRLDRQDVDVLREGDANSALATAAALARESSHPVAQAVAHAAAGLPLLRAHEVSVTPGGGIAGEIDGRAWRLGHIGFALGLADGRPDDRLWLADDNGAFAAFRLRERPRDDAPSTVDALRADGMDLQIASGDIATRVAAVADALGIETWHAAQTPDSKLALLKTAHASGRVTLAVGDGTNDVPVLAGADVSAALATGTEVAQAQADLLLLHGHLHGLVEARAIARQVQHVIAQGRRWSLGYNLCAVPFAALGWVPPWLAAIGMSLSSLAVVVNAWRIGRQREATPPVLRA</sequence>
<dbReference type="PROSITE" id="PS00154">
    <property type="entry name" value="ATPASE_E1_E2"/>
    <property type="match status" value="1"/>
</dbReference>
<dbReference type="OrthoDB" id="9814270at2"/>
<dbReference type="AlphaFoldDB" id="A0A328P7P1"/>
<feature type="transmembrane region" description="Helical" evidence="15">
    <location>
        <begin position="178"/>
        <end position="200"/>
    </location>
</feature>
<dbReference type="GO" id="GO:0043682">
    <property type="term" value="F:P-type divalent copper transporter activity"/>
    <property type="evidence" value="ECO:0007669"/>
    <property type="project" value="TreeGrafter"/>
</dbReference>
<keyword evidence="7 15" id="KW-0479">Metal-binding</keyword>
<keyword evidence="5" id="KW-0597">Phosphoprotein</keyword>
<dbReference type="NCBIfam" id="TIGR01494">
    <property type="entry name" value="ATPase_P-type"/>
    <property type="match status" value="2"/>
</dbReference>
<dbReference type="SUPFAM" id="SSF56784">
    <property type="entry name" value="HAD-like"/>
    <property type="match status" value="1"/>
</dbReference>
<keyword evidence="14 15" id="KW-0472">Membrane</keyword>
<comment type="similarity">
    <text evidence="2 15">Belongs to the cation transport ATPase (P-type) (TC 3.A.3) family. Type IB subfamily.</text>
</comment>
<keyword evidence="8 15" id="KW-0547">Nucleotide-binding</keyword>
<gene>
    <name evidence="17" type="ORF">CA260_11555</name>
</gene>
<dbReference type="SUPFAM" id="SSF81653">
    <property type="entry name" value="Calcium ATPase, transduction domain A"/>
    <property type="match status" value="1"/>
</dbReference>
<dbReference type="InterPro" id="IPR018303">
    <property type="entry name" value="ATPase_P-typ_P_site"/>
</dbReference>
<dbReference type="GO" id="GO:0005507">
    <property type="term" value="F:copper ion binding"/>
    <property type="evidence" value="ECO:0007669"/>
    <property type="project" value="TreeGrafter"/>
</dbReference>
<dbReference type="GO" id="GO:0016887">
    <property type="term" value="F:ATP hydrolysis activity"/>
    <property type="evidence" value="ECO:0007669"/>
    <property type="project" value="InterPro"/>
</dbReference>
<keyword evidence="11" id="KW-1278">Translocase</keyword>
<dbReference type="SUPFAM" id="SSF81665">
    <property type="entry name" value="Calcium ATPase, transmembrane domain M"/>
    <property type="match status" value="1"/>
</dbReference>
<accession>A0A328P7P1</accession>
<dbReference type="GO" id="GO:0005524">
    <property type="term" value="F:ATP binding"/>
    <property type="evidence" value="ECO:0007669"/>
    <property type="project" value="UniProtKB-UniRule"/>
</dbReference>
<dbReference type="InterPro" id="IPR023299">
    <property type="entry name" value="ATPase_P-typ_cyto_dom_N"/>
</dbReference>
<reference evidence="17 18" key="1">
    <citation type="journal article" date="2018" name="Genet. Mol. Biol.">
        <title>The genome sequence of Dyella jiangningensis FCAV SCS01 from a lignocellulose-decomposing microbial consortium metagenome reveals potential for biotechnological applications.</title>
        <authorList>
            <person name="Desiderato J.G."/>
            <person name="Alvarenga D.O."/>
            <person name="Constancio M.T.L."/>
            <person name="Alves L.M.C."/>
            <person name="Varani A.M."/>
        </authorList>
    </citation>
    <scope>NUCLEOTIDE SEQUENCE [LARGE SCALE GENOMIC DNA]</scope>
    <source>
        <strain evidence="17 18">FCAV SCS01</strain>
    </source>
</reference>
<dbReference type="RefSeq" id="WP_111983258.1">
    <property type="nucleotide sequence ID" value="NZ_NFZS01000002.1"/>
</dbReference>
<feature type="transmembrane region" description="Helical" evidence="15">
    <location>
        <begin position="363"/>
        <end position="381"/>
    </location>
</feature>
<organism evidence="17 18">
    <name type="scientific">Dyella jiangningensis</name>
    <dbReference type="NCBI Taxonomy" id="1379159"/>
    <lineage>
        <taxon>Bacteria</taxon>
        <taxon>Pseudomonadati</taxon>
        <taxon>Pseudomonadota</taxon>
        <taxon>Gammaproteobacteria</taxon>
        <taxon>Lysobacterales</taxon>
        <taxon>Rhodanobacteraceae</taxon>
        <taxon>Dyella</taxon>
    </lineage>
</organism>
<dbReference type="PANTHER" id="PTHR43520:SF5">
    <property type="entry name" value="CATION-TRANSPORTING P-TYPE ATPASE-RELATED"/>
    <property type="match status" value="1"/>
</dbReference>
<evidence type="ECO:0000259" key="16">
    <source>
        <dbReference type="Pfam" id="PF00122"/>
    </source>
</evidence>
<evidence type="ECO:0000256" key="8">
    <source>
        <dbReference type="ARBA" id="ARBA00022741"/>
    </source>
</evidence>
<dbReference type="SUPFAM" id="SSF55008">
    <property type="entry name" value="HMA, heavy metal-associated domain"/>
    <property type="match status" value="1"/>
</dbReference>
<evidence type="ECO:0000256" key="1">
    <source>
        <dbReference type="ARBA" id="ARBA00004651"/>
    </source>
</evidence>
<evidence type="ECO:0000256" key="11">
    <source>
        <dbReference type="ARBA" id="ARBA00022967"/>
    </source>
</evidence>
<dbReference type="InterPro" id="IPR023298">
    <property type="entry name" value="ATPase_P-typ_TM_dom_sf"/>
</dbReference>
<keyword evidence="18" id="KW-1185">Reference proteome</keyword>
<keyword evidence="4 15" id="KW-1003">Cell membrane</keyword>
<dbReference type="InterPro" id="IPR001757">
    <property type="entry name" value="P_typ_ATPase"/>
</dbReference>
<evidence type="ECO:0000256" key="2">
    <source>
        <dbReference type="ARBA" id="ARBA00006024"/>
    </source>
</evidence>
<keyword evidence="6 15" id="KW-0812">Transmembrane</keyword>
<dbReference type="EMBL" id="NFZS01000002">
    <property type="protein sequence ID" value="RAO76314.1"/>
    <property type="molecule type" value="Genomic_DNA"/>
</dbReference>
<dbReference type="Gene3D" id="2.70.150.10">
    <property type="entry name" value="Calcium-transporting ATPase, cytoplasmic transduction domain A"/>
    <property type="match status" value="1"/>
</dbReference>
<evidence type="ECO:0000313" key="18">
    <source>
        <dbReference type="Proteomes" id="UP000248926"/>
    </source>
</evidence>
<dbReference type="GO" id="GO:0055070">
    <property type="term" value="P:copper ion homeostasis"/>
    <property type="evidence" value="ECO:0007669"/>
    <property type="project" value="TreeGrafter"/>
</dbReference>
<evidence type="ECO:0000256" key="13">
    <source>
        <dbReference type="ARBA" id="ARBA00023065"/>
    </source>
</evidence>
<evidence type="ECO:0000313" key="17">
    <source>
        <dbReference type="EMBL" id="RAO76314.1"/>
    </source>
</evidence>
<evidence type="ECO:0000256" key="6">
    <source>
        <dbReference type="ARBA" id="ARBA00022692"/>
    </source>
</evidence>
<dbReference type="SUPFAM" id="SSF81660">
    <property type="entry name" value="Metal cation-transporting ATPase, ATP-binding domain N"/>
    <property type="match status" value="1"/>
</dbReference>
<evidence type="ECO:0000256" key="12">
    <source>
        <dbReference type="ARBA" id="ARBA00022989"/>
    </source>
</evidence>
<feature type="transmembrane region" description="Helical" evidence="15">
    <location>
        <begin position="146"/>
        <end position="166"/>
    </location>
</feature>
<dbReference type="InterPro" id="IPR036163">
    <property type="entry name" value="HMA_dom_sf"/>
</dbReference>
<proteinExistence type="inferred from homology"/>
<dbReference type="InterPro" id="IPR008250">
    <property type="entry name" value="ATPase_P-typ_transduc_dom_A_sf"/>
</dbReference>
<feature type="domain" description="P-type ATPase A" evidence="16">
    <location>
        <begin position="251"/>
        <end position="340"/>
    </location>
</feature>
<dbReference type="Gene3D" id="3.40.50.1000">
    <property type="entry name" value="HAD superfamily/HAD-like"/>
    <property type="match status" value="1"/>
</dbReference>
<protein>
    <submittedName>
        <fullName evidence="17">Heavy metal translocating P-type ATPase</fullName>
    </submittedName>
</protein>
<dbReference type="InterPro" id="IPR027256">
    <property type="entry name" value="P-typ_ATPase_IB"/>
</dbReference>
<feature type="transmembrane region" description="Helical" evidence="15">
    <location>
        <begin position="387"/>
        <end position="410"/>
    </location>
</feature>
<dbReference type="PANTHER" id="PTHR43520">
    <property type="entry name" value="ATP7, ISOFORM B"/>
    <property type="match status" value="1"/>
</dbReference>
<dbReference type="InterPro" id="IPR059000">
    <property type="entry name" value="ATPase_P-type_domA"/>
</dbReference>
<evidence type="ECO:0000256" key="3">
    <source>
        <dbReference type="ARBA" id="ARBA00022448"/>
    </source>
</evidence>
<dbReference type="Proteomes" id="UP000248926">
    <property type="component" value="Unassembled WGS sequence"/>
</dbReference>
<keyword evidence="9 15" id="KW-0067">ATP-binding</keyword>
<comment type="caution">
    <text evidence="17">The sequence shown here is derived from an EMBL/GenBank/DDBJ whole genome shotgun (WGS) entry which is preliminary data.</text>
</comment>
<name>A0A328P7P1_9GAMM</name>
<dbReference type="PRINTS" id="PR00119">
    <property type="entry name" value="CATATPASE"/>
</dbReference>
<dbReference type="Gene3D" id="3.30.70.100">
    <property type="match status" value="1"/>
</dbReference>
<evidence type="ECO:0000256" key="4">
    <source>
        <dbReference type="ARBA" id="ARBA00022475"/>
    </source>
</evidence>
<dbReference type="NCBIfam" id="TIGR01525">
    <property type="entry name" value="ATPase-IB_hvy"/>
    <property type="match status" value="1"/>
</dbReference>
<keyword evidence="12 15" id="KW-1133">Transmembrane helix</keyword>
<keyword evidence="13" id="KW-0406">Ion transport</keyword>
<evidence type="ECO:0000256" key="15">
    <source>
        <dbReference type="RuleBase" id="RU362081"/>
    </source>
</evidence>
<keyword evidence="3" id="KW-0813">Transport</keyword>
<evidence type="ECO:0000256" key="7">
    <source>
        <dbReference type="ARBA" id="ARBA00022723"/>
    </source>
</evidence>
<evidence type="ECO:0000256" key="14">
    <source>
        <dbReference type="ARBA" id="ARBA00023136"/>
    </source>
</evidence>
<dbReference type="InterPro" id="IPR036412">
    <property type="entry name" value="HAD-like_sf"/>
</dbReference>
<dbReference type="InterPro" id="IPR023214">
    <property type="entry name" value="HAD_sf"/>
</dbReference>
<dbReference type="Pfam" id="PF00122">
    <property type="entry name" value="E1-E2_ATPase"/>
    <property type="match status" value="1"/>
</dbReference>
<evidence type="ECO:0000256" key="5">
    <source>
        <dbReference type="ARBA" id="ARBA00022553"/>
    </source>
</evidence>
<evidence type="ECO:0000256" key="10">
    <source>
        <dbReference type="ARBA" id="ARBA00022842"/>
    </source>
</evidence>
<dbReference type="Gene3D" id="1.20.1110.10">
    <property type="entry name" value="Calcium-transporting ATPase, transmembrane domain"/>
    <property type="match status" value="1"/>
</dbReference>
<comment type="subcellular location">
    <subcellularLocation>
        <location evidence="1">Cell membrane</location>
        <topology evidence="1">Multi-pass membrane protein</topology>
    </subcellularLocation>
</comment>
<dbReference type="Pfam" id="PF00702">
    <property type="entry name" value="Hydrolase"/>
    <property type="match status" value="1"/>
</dbReference>